<sequence length="129" mass="14315">MDERETYTYLHICSTSPLAELRSACASLMEPVDDAGEGPAGTSLMIRLCDVEDWSDAEYELTRLIAAEYKNLDYAIDRTNRPTATFYVGPANKMVSFSPPFLSLCASLDIEIWVSFNDAKVSESSRGID</sequence>
<name>A0A1P8WS63_9PLAN</name>
<evidence type="ECO:0000313" key="2">
    <source>
        <dbReference type="Proteomes" id="UP000187735"/>
    </source>
</evidence>
<dbReference type="EMBL" id="CP017641">
    <property type="protein sequence ID" value="APZ96899.1"/>
    <property type="molecule type" value="Genomic_DNA"/>
</dbReference>
<protein>
    <recommendedName>
        <fullName evidence="3">DUF4279 domain-containing protein</fullName>
    </recommendedName>
</protein>
<dbReference type="KEGG" id="fmr:Fuma_06573"/>
<gene>
    <name evidence="1" type="ORF">Fuma_06573</name>
</gene>
<dbReference type="STRING" id="1891926.Fuma_06573"/>
<proteinExistence type="predicted"/>
<keyword evidence="2" id="KW-1185">Reference proteome</keyword>
<reference evidence="1 2" key="1">
    <citation type="journal article" date="2016" name="Front. Microbiol.">
        <title>Fuerstia marisgermanicae gen. nov., sp. nov., an Unusual Member of the Phylum Planctomycetes from the German Wadden Sea.</title>
        <authorList>
            <person name="Kohn T."/>
            <person name="Heuer A."/>
            <person name="Jogler M."/>
            <person name="Vollmers J."/>
            <person name="Boedeker C."/>
            <person name="Bunk B."/>
            <person name="Rast P."/>
            <person name="Borchert D."/>
            <person name="Glockner I."/>
            <person name="Freese H.M."/>
            <person name="Klenk H.P."/>
            <person name="Overmann J."/>
            <person name="Kaster A.K."/>
            <person name="Rohde M."/>
            <person name="Wiegand S."/>
            <person name="Jogler C."/>
        </authorList>
    </citation>
    <scope>NUCLEOTIDE SEQUENCE [LARGE SCALE GENOMIC DNA]</scope>
    <source>
        <strain evidence="1 2">NH11</strain>
    </source>
</reference>
<organism evidence="1 2">
    <name type="scientific">Fuerstiella marisgermanici</name>
    <dbReference type="NCBI Taxonomy" id="1891926"/>
    <lineage>
        <taxon>Bacteria</taxon>
        <taxon>Pseudomonadati</taxon>
        <taxon>Planctomycetota</taxon>
        <taxon>Planctomycetia</taxon>
        <taxon>Planctomycetales</taxon>
        <taxon>Planctomycetaceae</taxon>
        <taxon>Fuerstiella</taxon>
    </lineage>
</organism>
<evidence type="ECO:0008006" key="3">
    <source>
        <dbReference type="Google" id="ProtNLM"/>
    </source>
</evidence>
<dbReference type="AlphaFoldDB" id="A0A1P8WS63"/>
<evidence type="ECO:0000313" key="1">
    <source>
        <dbReference type="EMBL" id="APZ96899.1"/>
    </source>
</evidence>
<dbReference type="Proteomes" id="UP000187735">
    <property type="component" value="Chromosome"/>
</dbReference>
<accession>A0A1P8WS63</accession>